<dbReference type="InterPro" id="IPR006626">
    <property type="entry name" value="PbH1"/>
</dbReference>
<dbReference type="Proteomes" id="UP000182719">
    <property type="component" value="Unassembled WGS sequence"/>
</dbReference>
<gene>
    <name evidence="6" type="ORF">SAMN05444354_101510</name>
</gene>
<evidence type="ECO:0000313" key="7">
    <source>
        <dbReference type="Proteomes" id="UP000182719"/>
    </source>
</evidence>
<dbReference type="RefSeq" id="WP_075004745.1">
    <property type="nucleotide sequence ID" value="NZ_FOAP01000001.1"/>
</dbReference>
<evidence type="ECO:0000256" key="3">
    <source>
        <dbReference type="ARBA" id="ARBA00022729"/>
    </source>
</evidence>
<dbReference type="GO" id="GO:0016837">
    <property type="term" value="F:carbon-oxygen lyase activity, acting on polysaccharides"/>
    <property type="evidence" value="ECO:0007669"/>
    <property type="project" value="TreeGrafter"/>
</dbReference>
<dbReference type="Pfam" id="PF13229">
    <property type="entry name" value="Beta_helix"/>
    <property type="match status" value="1"/>
</dbReference>
<dbReference type="InterPro" id="IPR052052">
    <property type="entry name" value="Polysaccharide_Lyase_9"/>
</dbReference>
<comment type="subcellular location">
    <subcellularLocation>
        <location evidence="1">Secreted</location>
    </subcellularLocation>
</comment>
<reference evidence="7" key="1">
    <citation type="submission" date="2016-10" db="EMBL/GenBank/DDBJ databases">
        <authorList>
            <person name="Varghese N."/>
            <person name="Submissions S."/>
        </authorList>
    </citation>
    <scope>NUCLEOTIDE SEQUENCE [LARGE SCALE GENOMIC DNA]</scope>
    <source>
        <strain evidence="7">DSM 17044</strain>
    </source>
</reference>
<evidence type="ECO:0000256" key="4">
    <source>
        <dbReference type="SAM" id="SignalP"/>
    </source>
</evidence>
<dbReference type="SUPFAM" id="SSF51126">
    <property type="entry name" value="Pectin lyase-like"/>
    <property type="match status" value="1"/>
</dbReference>
<dbReference type="InterPro" id="IPR039448">
    <property type="entry name" value="Beta_helix"/>
</dbReference>
<evidence type="ECO:0000256" key="1">
    <source>
        <dbReference type="ARBA" id="ARBA00004613"/>
    </source>
</evidence>
<dbReference type="PANTHER" id="PTHR40088">
    <property type="entry name" value="PECTATE LYASE (EUROFUNG)"/>
    <property type="match status" value="1"/>
</dbReference>
<dbReference type="InterPro" id="IPR011050">
    <property type="entry name" value="Pectin_lyase_fold/virulence"/>
</dbReference>
<dbReference type="PANTHER" id="PTHR40088:SF2">
    <property type="entry name" value="SECRETED SUGAR HYDROLASE"/>
    <property type="match status" value="1"/>
</dbReference>
<dbReference type="OrthoDB" id="5522893at2"/>
<evidence type="ECO:0000256" key="2">
    <source>
        <dbReference type="ARBA" id="ARBA00022525"/>
    </source>
</evidence>
<dbReference type="GO" id="GO:0005576">
    <property type="term" value="C:extracellular region"/>
    <property type="evidence" value="ECO:0007669"/>
    <property type="project" value="UniProtKB-SubCell"/>
</dbReference>
<feature type="domain" description="Right handed beta helix" evidence="5">
    <location>
        <begin position="255"/>
        <end position="400"/>
    </location>
</feature>
<feature type="signal peptide" evidence="4">
    <location>
        <begin position="1"/>
        <end position="27"/>
    </location>
</feature>
<dbReference type="SMART" id="SM00710">
    <property type="entry name" value="PbH1"/>
    <property type="match status" value="9"/>
</dbReference>
<dbReference type="Gene3D" id="2.160.20.10">
    <property type="entry name" value="Single-stranded right-handed beta-helix, Pectin lyase-like"/>
    <property type="match status" value="1"/>
</dbReference>
<dbReference type="EMBL" id="FOAP01000001">
    <property type="protein sequence ID" value="SEK41143.1"/>
    <property type="molecule type" value="Genomic_DNA"/>
</dbReference>
<feature type="chain" id="PRO_5010367747" description="Right handed beta helix domain-containing protein" evidence="4">
    <location>
        <begin position="28"/>
        <end position="506"/>
    </location>
</feature>
<evidence type="ECO:0000259" key="5">
    <source>
        <dbReference type="Pfam" id="PF13229"/>
    </source>
</evidence>
<keyword evidence="2" id="KW-0964">Secreted</keyword>
<dbReference type="InterPro" id="IPR012334">
    <property type="entry name" value="Pectin_lyas_fold"/>
</dbReference>
<dbReference type="AlphaFoldDB" id="A0A1H7GSH9"/>
<keyword evidence="7" id="KW-1185">Reference proteome</keyword>
<keyword evidence="3 4" id="KW-0732">Signal</keyword>
<proteinExistence type="predicted"/>
<organism evidence="6 7">
    <name type="scientific">Stigmatella aurantiaca</name>
    <dbReference type="NCBI Taxonomy" id="41"/>
    <lineage>
        <taxon>Bacteria</taxon>
        <taxon>Pseudomonadati</taxon>
        <taxon>Myxococcota</taxon>
        <taxon>Myxococcia</taxon>
        <taxon>Myxococcales</taxon>
        <taxon>Cystobacterineae</taxon>
        <taxon>Archangiaceae</taxon>
        <taxon>Stigmatella</taxon>
    </lineage>
</organism>
<name>A0A1H7GSH9_STIAU</name>
<protein>
    <recommendedName>
        <fullName evidence="5">Right handed beta helix domain-containing protein</fullName>
    </recommendedName>
</protein>
<sequence length="506" mass="53009">MRRSPLLKAISPMALVGVLVSSAGVLAAADEQHFAPEHAWSAVAATPTFSRILWVSPSGQDTAAGTEVAPFRTVAKALSQVKPGEAIFLKSGTYSERLRLEEKGGSASAPLTLKAAPGASPIFKGGTGSRTALLDVRGAYWHVEGLTLDAAGDKAFAAIWRGVGAHHGILRASTLKNGTDGAGAYVAQQAHDVLIEGNSISNFRRAGDDDSHGVCVQTNSKNVIVRANDIHHNSGDGVQCLGPEGGSTEPGTPFDNLLVEDNDLHENRENGVDIKTCTRVTLRGNRIWGHLRTPSSAGEGVVVHLSALDVTLEDNEVRGNGRGIQIGGIREGAPPTRIVLRRNRVFDGYNADGNDGSGIRVDTAIDVKVDHNTVWNMPAYGLIVGNGVSGPSQGVRVRNNILGACSGAAVRLGTTLQDTSFDGNLYASLKGAAVLRKDGSYLNLTAWRSATGWDAHSLDKNPAFLSGAPEDFWLSTTSPARDAGQAVGATYCGRGPDIGARESDCS</sequence>
<accession>A0A1H7GSH9</accession>
<evidence type="ECO:0000313" key="6">
    <source>
        <dbReference type="EMBL" id="SEK41143.1"/>
    </source>
</evidence>